<dbReference type="SUPFAM" id="SSF56112">
    <property type="entry name" value="Protein kinase-like (PK-like)"/>
    <property type="match status" value="1"/>
</dbReference>
<dbReference type="SMART" id="SM00587">
    <property type="entry name" value="CHK"/>
    <property type="match status" value="1"/>
</dbReference>
<organism evidence="2">
    <name type="scientific">Corethrella appendiculata</name>
    <dbReference type="NCBI Taxonomy" id="1370023"/>
    <lineage>
        <taxon>Eukaryota</taxon>
        <taxon>Metazoa</taxon>
        <taxon>Ecdysozoa</taxon>
        <taxon>Arthropoda</taxon>
        <taxon>Hexapoda</taxon>
        <taxon>Insecta</taxon>
        <taxon>Pterygota</taxon>
        <taxon>Neoptera</taxon>
        <taxon>Endopterygota</taxon>
        <taxon>Diptera</taxon>
        <taxon>Nematocera</taxon>
        <taxon>Culicoidea</taxon>
        <taxon>Chaoboridae</taxon>
        <taxon>Corethrella</taxon>
    </lineage>
</organism>
<proteinExistence type="evidence at transcript level"/>
<dbReference type="PANTHER" id="PTHR11012:SF56">
    <property type="entry name" value="CHK KINASE-LIKE DOMAIN-CONTAINING PROTEIN-RELATED"/>
    <property type="match status" value="1"/>
</dbReference>
<feature type="non-terminal residue" evidence="2">
    <location>
        <position position="1"/>
    </location>
</feature>
<dbReference type="InterPro" id="IPR011009">
    <property type="entry name" value="Kinase-like_dom_sf"/>
</dbReference>
<evidence type="ECO:0000313" key="2">
    <source>
        <dbReference type="EMBL" id="JAB55993.1"/>
    </source>
</evidence>
<dbReference type="InterPro" id="IPR004119">
    <property type="entry name" value="EcKL"/>
</dbReference>
<dbReference type="Gene3D" id="3.90.1200.10">
    <property type="match status" value="1"/>
</dbReference>
<evidence type="ECO:0000259" key="1">
    <source>
        <dbReference type="SMART" id="SM00587"/>
    </source>
</evidence>
<dbReference type="AlphaFoldDB" id="U5ER66"/>
<reference evidence="2" key="1">
    <citation type="journal article" date="2014" name="Insect Biochem. Mol. Biol.">
        <title>An insight into the sialome of the frog biting fly, Corethrella appendiculata.</title>
        <authorList>
            <person name="Ribeiro J.M.C."/>
            <person name="Chagas A.C."/>
            <person name="Pham V.M."/>
            <person name="Lounibos L.P."/>
            <person name="Calvo E."/>
        </authorList>
    </citation>
    <scope>NUCLEOTIDE SEQUENCE</scope>
    <source>
        <tissue evidence="2">Salivary glands</tissue>
    </source>
</reference>
<keyword evidence="2" id="KW-0418">Kinase</keyword>
<sequence length="407" mass="47573">PNYYDSDDFKNILEKILSEQYDGISLQKYSLQMATGAGDNFSSEVYRVSCECFKEITKSTFETSFIIKSMPEVGFRGDFMDQINIFERERKALVETNPMFSKLTNEIFSPKCFYSTETPFNFMILEDLKLQNYKLANRKTGVDFDHGKLVMKKIGEYHAASMISLNKNETLKTKFELLIFNPKYKWTVVDNFYEIGYKSFLEFLGSGQTFFPAELYEKLKPQEKTLIEKERKMFYELGKVNVITHGDLWLANMMFKYDEETGTPIDVILLDFQIGFYGSPGIDINNFFSSSLDVEAYKNHLEDLIRIYYNSFHEVLQKHNYKNPPSFDDIVDEIRNKDFHGFSMCAVGLPIITRENSAIKKSVDDQFGSLIDEEASSKLLSCDFRNEKLLQRMKYPMERFLKLNIFD</sequence>
<protein>
    <submittedName>
        <fullName evidence="2">Putative ecdysteroid kinase</fullName>
    </submittedName>
</protein>
<name>U5ER66_9DIPT</name>
<keyword evidence="2" id="KW-0808">Transferase</keyword>
<dbReference type="EMBL" id="GANO01003878">
    <property type="protein sequence ID" value="JAB55993.1"/>
    <property type="molecule type" value="mRNA"/>
</dbReference>
<feature type="domain" description="CHK kinase-like" evidence="1">
    <location>
        <begin position="123"/>
        <end position="318"/>
    </location>
</feature>
<dbReference type="GO" id="GO:0016301">
    <property type="term" value="F:kinase activity"/>
    <property type="evidence" value="ECO:0007669"/>
    <property type="project" value="UniProtKB-KW"/>
</dbReference>
<dbReference type="InterPro" id="IPR015897">
    <property type="entry name" value="CHK_kinase-like"/>
</dbReference>
<dbReference type="PANTHER" id="PTHR11012">
    <property type="entry name" value="PROTEIN KINASE-LIKE DOMAIN-CONTAINING"/>
    <property type="match status" value="1"/>
</dbReference>
<dbReference type="Pfam" id="PF02958">
    <property type="entry name" value="EcKL"/>
    <property type="match status" value="1"/>
</dbReference>
<accession>U5ER66</accession>